<evidence type="ECO:0000313" key="1">
    <source>
        <dbReference type="EMBL" id="QQL50347.1"/>
    </source>
</evidence>
<dbReference type="AlphaFoldDB" id="A0A6I4HU90"/>
<evidence type="ECO:0000313" key="2">
    <source>
        <dbReference type="Proteomes" id="UP000429232"/>
    </source>
</evidence>
<accession>A0A6I4HU90</accession>
<organism evidence="1 2">
    <name type="scientific">Mucilaginibacter ginkgonis</name>
    <dbReference type="NCBI Taxonomy" id="2682091"/>
    <lineage>
        <taxon>Bacteria</taxon>
        <taxon>Pseudomonadati</taxon>
        <taxon>Bacteroidota</taxon>
        <taxon>Sphingobacteriia</taxon>
        <taxon>Sphingobacteriales</taxon>
        <taxon>Sphingobacteriaceae</taxon>
        <taxon>Mucilaginibacter</taxon>
    </lineage>
</organism>
<dbReference type="KEGG" id="mgik:GO620_002510"/>
<name>A0A6I4HU90_9SPHI</name>
<dbReference type="RefSeq" id="WP_157522370.1">
    <property type="nucleotide sequence ID" value="NZ_CP066775.1"/>
</dbReference>
<reference evidence="1 2" key="1">
    <citation type="submission" date="2020-12" db="EMBL/GenBank/DDBJ databases">
        <title>HMF7856_wgs.fasta genome submission.</title>
        <authorList>
            <person name="Kang H."/>
            <person name="Kim H."/>
            <person name="Joh K."/>
        </authorList>
    </citation>
    <scope>NUCLEOTIDE SEQUENCE [LARGE SCALE GENOMIC DNA]</scope>
    <source>
        <strain evidence="1 2">HMF7856</strain>
    </source>
</reference>
<gene>
    <name evidence="1" type="ORF">GO620_002510</name>
</gene>
<protein>
    <submittedName>
        <fullName evidence="1">Uncharacterized protein</fullName>
    </submittedName>
</protein>
<sequence>MKHNMDYLVKIPKKLRNELWWLVVSVDFNYSRITIADHEIDEEVLTVWLEDKQDFKNSLDECLQLQISLKQFAKVINAERLNSYETVLMHPHKKFLYKTNVLINEAIAWYNNDATFIEQQWARESLLKKLLTQLIETDLFSGLDYAK</sequence>
<keyword evidence="2" id="KW-1185">Reference proteome</keyword>
<dbReference type="Proteomes" id="UP000429232">
    <property type="component" value="Chromosome"/>
</dbReference>
<proteinExistence type="predicted"/>
<dbReference type="EMBL" id="CP066775">
    <property type="protein sequence ID" value="QQL50347.1"/>
    <property type="molecule type" value="Genomic_DNA"/>
</dbReference>